<comment type="caution">
    <text evidence="2">The sequence shown here is derived from an EMBL/GenBank/DDBJ whole genome shotgun (WGS) entry which is preliminary data.</text>
</comment>
<accession>A0AAW0MGQ9</accession>
<reference evidence="3" key="1">
    <citation type="submission" date="2024-04" db="EMBL/GenBank/DDBJ databases">
        <title>Salinicola lusitanus LLJ914,a marine bacterium isolated from the Okinawa Trough.</title>
        <authorList>
            <person name="Li J."/>
        </authorList>
    </citation>
    <scope>NUCLEOTIDE SEQUENCE [LARGE SCALE GENOMIC DNA]</scope>
</reference>
<evidence type="ECO:0000313" key="2">
    <source>
        <dbReference type="EMBL" id="KAK7878425.1"/>
    </source>
</evidence>
<feature type="non-terminal residue" evidence="2">
    <location>
        <position position="71"/>
    </location>
</feature>
<organism evidence="2 3">
    <name type="scientific">Mugilogobius chulae</name>
    <name type="common">yellowstripe goby</name>
    <dbReference type="NCBI Taxonomy" id="88201"/>
    <lineage>
        <taxon>Eukaryota</taxon>
        <taxon>Metazoa</taxon>
        <taxon>Chordata</taxon>
        <taxon>Craniata</taxon>
        <taxon>Vertebrata</taxon>
        <taxon>Euteleostomi</taxon>
        <taxon>Actinopterygii</taxon>
        <taxon>Neopterygii</taxon>
        <taxon>Teleostei</taxon>
        <taxon>Neoteleostei</taxon>
        <taxon>Acanthomorphata</taxon>
        <taxon>Gobiaria</taxon>
        <taxon>Gobiiformes</taxon>
        <taxon>Gobioidei</taxon>
        <taxon>Gobiidae</taxon>
        <taxon>Gobionellinae</taxon>
        <taxon>Mugilogobius</taxon>
    </lineage>
</organism>
<keyword evidence="3" id="KW-1185">Reference proteome</keyword>
<dbReference type="Proteomes" id="UP001460270">
    <property type="component" value="Unassembled WGS sequence"/>
</dbReference>
<name>A0AAW0MGQ9_9GOBI</name>
<feature type="compositionally biased region" description="Basic residues" evidence="1">
    <location>
        <begin position="1"/>
        <end position="10"/>
    </location>
</feature>
<dbReference type="EMBL" id="JBBPFD010000517">
    <property type="protein sequence ID" value="KAK7878425.1"/>
    <property type="molecule type" value="Genomic_DNA"/>
</dbReference>
<feature type="compositionally biased region" description="Polar residues" evidence="1">
    <location>
        <begin position="13"/>
        <end position="29"/>
    </location>
</feature>
<dbReference type="AlphaFoldDB" id="A0AAW0MGQ9"/>
<evidence type="ECO:0000313" key="3">
    <source>
        <dbReference type="Proteomes" id="UP001460270"/>
    </source>
</evidence>
<protein>
    <submittedName>
        <fullName evidence="2">Uncharacterized protein</fullName>
    </submittedName>
</protein>
<proteinExistence type="predicted"/>
<gene>
    <name evidence="2" type="ORF">WMY93_034331</name>
</gene>
<feature type="region of interest" description="Disordered" evidence="1">
    <location>
        <begin position="1"/>
        <end position="29"/>
    </location>
</feature>
<evidence type="ECO:0000256" key="1">
    <source>
        <dbReference type="SAM" id="MobiDB-lite"/>
    </source>
</evidence>
<sequence length="71" mass="7908">MGHFSSKKRKELTASTRRNTSSGKNNLGDQQLEGIMAALELFEGVIRAEAQARLSLCGDSTQTKQREWILL</sequence>